<dbReference type="InterPro" id="IPR036028">
    <property type="entry name" value="SH3-like_dom_sf"/>
</dbReference>
<feature type="region of interest" description="Disordered" evidence="1">
    <location>
        <begin position="1"/>
        <end position="21"/>
    </location>
</feature>
<evidence type="ECO:0000256" key="1">
    <source>
        <dbReference type="SAM" id="MobiDB-lite"/>
    </source>
</evidence>
<organism evidence="2 3">
    <name type="scientific">Erinaceus europaeus</name>
    <name type="common">Western European hedgehog</name>
    <dbReference type="NCBI Taxonomy" id="9365"/>
    <lineage>
        <taxon>Eukaryota</taxon>
        <taxon>Metazoa</taxon>
        <taxon>Chordata</taxon>
        <taxon>Craniata</taxon>
        <taxon>Vertebrata</taxon>
        <taxon>Euteleostomi</taxon>
        <taxon>Mammalia</taxon>
        <taxon>Eutheria</taxon>
        <taxon>Laurasiatheria</taxon>
        <taxon>Eulipotyphla</taxon>
        <taxon>Erinaceidae</taxon>
        <taxon>Erinaceinae</taxon>
        <taxon>Erinaceus</taxon>
    </lineage>
</organism>
<dbReference type="InterPro" id="IPR011990">
    <property type="entry name" value="TPR-like_helical_dom_sf"/>
</dbReference>
<feature type="compositionally biased region" description="Acidic residues" evidence="1">
    <location>
        <begin position="398"/>
        <end position="407"/>
    </location>
</feature>
<accession>A0ABM3X6P3</accession>
<dbReference type="Proteomes" id="UP001652624">
    <property type="component" value="Chromosome 3"/>
</dbReference>
<keyword evidence="2" id="KW-1185">Reference proteome</keyword>
<dbReference type="InterPro" id="IPR019734">
    <property type="entry name" value="TPR_rpt"/>
</dbReference>
<feature type="region of interest" description="Disordered" evidence="1">
    <location>
        <begin position="395"/>
        <end position="418"/>
    </location>
</feature>
<reference evidence="3" key="1">
    <citation type="submission" date="2025-08" db="UniProtKB">
        <authorList>
            <consortium name="RefSeq"/>
        </authorList>
    </citation>
    <scope>IDENTIFICATION</scope>
</reference>
<dbReference type="PANTHER" id="PTHR22647">
    <property type="entry name" value="SH3 DOMAIN AND TETRATRICOPEPTIDE REPEATS CONTAINING PROTEIN"/>
    <property type="match status" value="1"/>
</dbReference>
<dbReference type="InterPro" id="IPR042772">
    <property type="entry name" value="SH3TC1/SH3TC2"/>
</dbReference>
<dbReference type="PANTHER" id="PTHR22647:SF3">
    <property type="entry name" value="SH3 DOMAIN AND TETRATRICOPEPTIDE REPEAT-CONTAINING PROTEIN 1"/>
    <property type="match status" value="1"/>
</dbReference>
<dbReference type="Gene3D" id="1.25.40.10">
    <property type="entry name" value="Tetratricopeptide repeat domain"/>
    <property type="match status" value="4"/>
</dbReference>
<dbReference type="SMART" id="SM00028">
    <property type="entry name" value="TPR"/>
    <property type="match status" value="7"/>
</dbReference>
<feature type="compositionally biased region" description="Pro residues" evidence="1">
    <location>
        <begin position="200"/>
        <end position="211"/>
    </location>
</feature>
<name>A0ABM3X6P3_ERIEU</name>
<feature type="compositionally biased region" description="Low complexity" evidence="1">
    <location>
        <begin position="190"/>
        <end position="199"/>
    </location>
</feature>
<evidence type="ECO:0000313" key="3">
    <source>
        <dbReference type="RefSeq" id="XP_060044483.1"/>
    </source>
</evidence>
<dbReference type="SUPFAM" id="SSF50044">
    <property type="entry name" value="SH3-domain"/>
    <property type="match status" value="1"/>
</dbReference>
<feature type="region of interest" description="Disordered" evidence="1">
    <location>
        <begin position="434"/>
        <end position="461"/>
    </location>
</feature>
<evidence type="ECO:0000313" key="2">
    <source>
        <dbReference type="Proteomes" id="UP001652624"/>
    </source>
</evidence>
<dbReference type="GeneID" id="103125949"/>
<feature type="region of interest" description="Disordered" evidence="1">
    <location>
        <begin position="190"/>
        <end position="211"/>
    </location>
</feature>
<proteinExistence type="predicted"/>
<protein>
    <submittedName>
        <fullName evidence="3">SH3 domain and tetratricopeptide repeat-containing protein 1 isoform X1</fullName>
    </submittedName>
</protein>
<dbReference type="SUPFAM" id="SSF48452">
    <property type="entry name" value="TPR-like"/>
    <property type="match status" value="3"/>
</dbReference>
<dbReference type="RefSeq" id="XP_060044483.1">
    <property type="nucleotide sequence ID" value="XM_060188500.1"/>
</dbReference>
<sequence length="1288" mass="139594">MVTSLSPGAAPGAPLAGAPSPSKMAGYPTDLTLRLLAVRTRSGQPDPQLQGVLRRRLRLLEGDSREVALALGELSARLLSIHSDQDRLVVSFKTFEEVRKFSIYHDLGLTHSCLEGLLVDEAFWLEPLQGAETAAIRVLVDQEALRLMQESLLVQDGSYFLLTADHQVRLAAGPLGTDVAFRDPRRTVGAAQGEETPPAAAQPPSPCTPPEEAPRLLAPFHQMRCFLAAREGWKLTPHVPWTQLGGGPPAPFPVPSRWALRGPWDPLEDLLGEPEAPGTLELAMGLATALTDCQASAPEDVSFWAGDQLELLGVQVPGLAWCLCRHTASGQVGFARTSDFRAQSLMTAPHEDIFLSEEEHCFFSKEASFTQEDAQRLLARTSGEVTSLQYTLDRLELGETEPQEEQETPPAGLRPDPQETLQRVRTVLERCQSRWTRPEEPEPWGLPPAPAPSSPDAEEPPFRLDAEADWTSPEALGPLDAPGCLAGFRGLYALCPRALGAAFPGLDDRRLAEALARARVTAKRAGLGMARARLCFLLGALCLRGLKLSQARVYLDEALAALAGRPGDPGLLAAAYAGLAWVLLRQRNAARCARVLPKAWALLLGLPGLRGWPAPRAPLLALALRAAVAAGSRWAETRACFLLAAHHLDAGQPERARPFLERLVLLVPVGDPPWTAGAFLLLAATYGRESLPRLALACLRAASLRAPRPLPAALRGLALALEHGPPAHAAPFLREALDAGPGRPLTGALCASLARLHAQHGQLGRAVAFTVRAAEAETSVRRAVDHLTALAQLLVLSGRSPGALDILEAVLEAAVASEDQEGVVANMLGIALARTGRTQRAAESYYRALRAAQTQGRRREQAVVLANLGALYERGGAVRLGAHCLQEAVWRFSRLPGAGAGPDFSHVLLRLGRLLARRGLVRRAQCYHEWALLVALDSGHLHSQLQMVQALSHFHSAVRPDATQNLVCLEFQLALAGRLGDKALEARLLGAIGQLYLALGTQRAFRAALDYTKRGLAVSIDLRDRAQEARGWLTAGRLYYGLRQGELVDLYLQVAQDAALSTADAHLALEVFEAAGDIFFNGRWEREKAASFYRDRALPLAVSTGSREAELRLCNKLAALLAELDTPREGLEFAHGALALSVSLGHQLNERVACHRLGTLHRRLGEAELAEHFLLRALALGSWPLQPPEDSLYYLRAYRVLGDLIFHELKDPLDAAGYYQLALAAAVDLGSKRAQEQLCWRLAAVHHHFLGDRAASLAFYRQARAFASELRERRVCGRAPWTVPGPPP</sequence>
<gene>
    <name evidence="3" type="primary">SH3TC1</name>
</gene>
<feature type="compositionally biased region" description="Pro residues" evidence="1">
    <location>
        <begin position="444"/>
        <end position="453"/>
    </location>
</feature>